<dbReference type="AlphaFoldDB" id="A0A427XFY3"/>
<reference evidence="2 3" key="1">
    <citation type="submission" date="2018-11" db="EMBL/GenBank/DDBJ databases">
        <title>Genome sequence of Apiotrichum porosum DSM 27194.</title>
        <authorList>
            <person name="Aliyu H."/>
            <person name="Gorte O."/>
            <person name="Ochsenreither K."/>
        </authorList>
    </citation>
    <scope>NUCLEOTIDE SEQUENCE [LARGE SCALE GENOMIC DNA]</scope>
    <source>
        <strain evidence="2 3">DSM 27194</strain>
    </source>
</reference>
<evidence type="ECO:0000259" key="1">
    <source>
        <dbReference type="PROSITE" id="PS50181"/>
    </source>
</evidence>
<dbReference type="InterPro" id="IPR001810">
    <property type="entry name" value="F-box_dom"/>
</dbReference>
<comment type="caution">
    <text evidence="2">The sequence shown here is derived from an EMBL/GenBank/DDBJ whole genome shotgun (WGS) entry which is preliminary data.</text>
</comment>
<gene>
    <name evidence="2" type="ORF">EHS24_003241</name>
</gene>
<name>A0A427XFY3_9TREE</name>
<evidence type="ECO:0000313" key="3">
    <source>
        <dbReference type="Proteomes" id="UP000279236"/>
    </source>
</evidence>
<dbReference type="GeneID" id="39587784"/>
<dbReference type="InterPro" id="IPR036047">
    <property type="entry name" value="F-box-like_dom_sf"/>
</dbReference>
<dbReference type="STRING" id="105984.A0A427XFY3"/>
<dbReference type="Pfam" id="PF12937">
    <property type="entry name" value="F-box-like"/>
    <property type="match status" value="1"/>
</dbReference>
<keyword evidence="3" id="KW-1185">Reference proteome</keyword>
<feature type="domain" description="F-box" evidence="1">
    <location>
        <begin position="27"/>
        <end position="74"/>
    </location>
</feature>
<dbReference type="RefSeq" id="XP_028472824.1">
    <property type="nucleotide sequence ID" value="XM_028618936.1"/>
</dbReference>
<protein>
    <recommendedName>
        <fullName evidence="1">F-box domain-containing protein</fullName>
    </recommendedName>
</protein>
<evidence type="ECO:0000313" key="2">
    <source>
        <dbReference type="EMBL" id="RSH77677.1"/>
    </source>
</evidence>
<dbReference type="PROSITE" id="PS50181">
    <property type="entry name" value="FBOX"/>
    <property type="match status" value="1"/>
</dbReference>
<sequence>MLVSHPRPRGSYRLRPRPNLAPATRRLDPLTALGGDIFHLVLGNLLINDLLAAEQVCKRWKSYIRTDDALWRQWCIAENLDHEIMVADKLQRPDWRGICLTYLPMNRAWYRGEAHVRCVPFTRLSPRTPRQSWMQQAFEFNPAALSTTCTFVSAAGVFVRSTHRGLRVDSWNTAASTPLAHASVSPYQQLDSASRYVVGMSTNNQLCMQAPKPLPTRIDIWRISGDSGVTGGTHDFSKRNARHEPIHLEFIGSPHHPPVWGYTMRLRTDSNGKTVLAVLAAETRMIGDDPSGQHWISCRTRRTVHLWHLDDGMRHQAIGLRDVGFVKHIELDDQYIFIPSSSHVHIYARSGGHVVSMETPSPQAALAFAVLPRESRAWKVKYWNYEHHHAPMSLVLERGGWRDDGCEWFKYGMDVAQAKPAESRREGFAKCRLTSTDLVCTASSGALVVVRNYRSALAQAAKLHPAARSSLLDTHTLVVGIGSHIEEIATHGERIAIKVFDKHREVIMTLDANEMPTVPRPAQTPSRSTLDTSSPRIQARIIASHREHRAVHHAMYLDRTGVYIPGTQCVKAYLFGQRGVGLGPR</sequence>
<accession>A0A427XFY3</accession>
<dbReference type="Gene3D" id="1.20.1280.50">
    <property type="match status" value="1"/>
</dbReference>
<organism evidence="2 3">
    <name type="scientific">Apiotrichum porosum</name>
    <dbReference type="NCBI Taxonomy" id="105984"/>
    <lineage>
        <taxon>Eukaryota</taxon>
        <taxon>Fungi</taxon>
        <taxon>Dikarya</taxon>
        <taxon>Basidiomycota</taxon>
        <taxon>Agaricomycotina</taxon>
        <taxon>Tremellomycetes</taxon>
        <taxon>Trichosporonales</taxon>
        <taxon>Trichosporonaceae</taxon>
        <taxon>Apiotrichum</taxon>
    </lineage>
</organism>
<dbReference type="Proteomes" id="UP000279236">
    <property type="component" value="Unassembled WGS sequence"/>
</dbReference>
<dbReference type="EMBL" id="RSCE01000015">
    <property type="protein sequence ID" value="RSH77677.1"/>
    <property type="molecule type" value="Genomic_DNA"/>
</dbReference>
<proteinExistence type="predicted"/>
<dbReference type="SUPFAM" id="SSF81383">
    <property type="entry name" value="F-box domain"/>
    <property type="match status" value="1"/>
</dbReference>